<name>A0A9X4MH27_9BACT</name>
<dbReference type="AlphaFoldDB" id="A0A9X4MH27"/>
<reference evidence="5" key="1">
    <citation type="journal article" date="2022" name="bioRxiv">
        <title>Thiovibrio frasassiensisgen. nov., sp. nov., an autotrophic, elemental sulfur disproportionating bacterium isolated from sulfidic karst sediment, and proposal of Thiovibrionaceae fam. nov.</title>
        <authorList>
            <person name="Aronson H."/>
            <person name="Thomas C."/>
            <person name="Bhattacharyya M."/>
            <person name="Eckstein S."/>
            <person name="Jensen S."/>
            <person name="Barco R."/>
            <person name="Macalady J."/>
            <person name="Amend J."/>
        </authorList>
    </citation>
    <scope>NUCLEOTIDE SEQUENCE</scope>
    <source>
        <strain evidence="5">RS19-109</strain>
    </source>
</reference>
<protein>
    <submittedName>
        <fullName evidence="5">Thiamine biosynthesis protein</fullName>
    </submittedName>
</protein>
<comment type="caution">
    <text evidence="5">The sequence shown here is derived from an EMBL/GenBank/DDBJ whole genome shotgun (WGS) entry which is preliminary data.</text>
</comment>
<accession>A0A9X4MH27</accession>
<dbReference type="GO" id="GO:0004810">
    <property type="term" value="F:CCA tRNA nucleotidyltransferase activity"/>
    <property type="evidence" value="ECO:0007669"/>
    <property type="project" value="InterPro"/>
</dbReference>
<dbReference type="Pfam" id="PF18297">
    <property type="entry name" value="NFACT-R_2"/>
    <property type="match status" value="1"/>
</dbReference>
<keyword evidence="6" id="KW-1185">Reference proteome</keyword>
<evidence type="ECO:0000259" key="3">
    <source>
        <dbReference type="Pfam" id="PF02568"/>
    </source>
</evidence>
<keyword evidence="2" id="KW-0067">ATP-binding</keyword>
<evidence type="ECO:0000256" key="2">
    <source>
        <dbReference type="ARBA" id="ARBA00022840"/>
    </source>
</evidence>
<dbReference type="EMBL" id="JAPHEH010000001">
    <property type="protein sequence ID" value="MDG4476487.1"/>
    <property type="molecule type" value="Genomic_DNA"/>
</dbReference>
<organism evidence="5 6">
    <name type="scientific">Thiovibrio frasassiensis</name>
    <dbReference type="NCBI Taxonomy" id="2984131"/>
    <lineage>
        <taxon>Bacteria</taxon>
        <taxon>Pseudomonadati</taxon>
        <taxon>Thermodesulfobacteriota</taxon>
        <taxon>Desulfobulbia</taxon>
        <taxon>Desulfobulbales</taxon>
        <taxon>Thiovibrionaceae</taxon>
        <taxon>Thiovibrio</taxon>
    </lineage>
</organism>
<evidence type="ECO:0000259" key="4">
    <source>
        <dbReference type="Pfam" id="PF18297"/>
    </source>
</evidence>
<evidence type="ECO:0000256" key="1">
    <source>
        <dbReference type="ARBA" id="ARBA00022741"/>
    </source>
</evidence>
<dbReference type="GO" id="GO:0005524">
    <property type="term" value="F:ATP binding"/>
    <property type="evidence" value="ECO:0007669"/>
    <property type="project" value="UniProtKB-KW"/>
</dbReference>
<evidence type="ECO:0000313" key="6">
    <source>
        <dbReference type="Proteomes" id="UP001154240"/>
    </source>
</evidence>
<dbReference type="SUPFAM" id="SSF52402">
    <property type="entry name" value="Adenine nucleotide alpha hydrolases-like"/>
    <property type="match status" value="1"/>
</dbReference>
<sequence length="333" mass="37144">MTCALALFSGGLDSILACRVVAEQGITVLAVKFVTPFFGYELLAEEQEYAEKVRELYGIDVVLHDLSEPYFAMLRNPPHGYGKNFNPCIDCKILLLREAKRLMAKYSASFLITGEVIGQRPMSQRRDTLRVIERDSGCTGILLRPLCAKTQEPTFAEREGLVDRERLLDFSGRGRQPQMQLAEEFGLRDYPRPAGGCVLTESDQAKRIAWYYGHYPTVRLNDIRILLFGRHFQLPHGGWLVLGRDAAENARLEELHDPGDYLVYMPERPGPMGVLHDAGHPDDLAAAAGLVVRFGKKMDAASAAATVLFACAGEERTLVAEPLADLIFQEWSL</sequence>
<feature type="domain" description="NFACT protein RNA binding" evidence="4">
    <location>
        <begin position="229"/>
        <end position="331"/>
    </location>
</feature>
<dbReference type="RefSeq" id="WP_307633454.1">
    <property type="nucleotide sequence ID" value="NZ_JAPHEH010000001.1"/>
</dbReference>
<proteinExistence type="predicted"/>
<evidence type="ECO:0000313" key="5">
    <source>
        <dbReference type="EMBL" id="MDG4476487.1"/>
    </source>
</evidence>
<dbReference type="InterPro" id="IPR014729">
    <property type="entry name" value="Rossmann-like_a/b/a_fold"/>
</dbReference>
<dbReference type="PANTHER" id="PTHR11933:SF6">
    <property type="entry name" value="THIL AANH DOMAIN-CONTAINING PROTEIN"/>
    <property type="match status" value="1"/>
</dbReference>
<dbReference type="Pfam" id="PF02568">
    <property type="entry name" value="ThiI"/>
    <property type="match status" value="1"/>
</dbReference>
<feature type="domain" description="Thil AANH" evidence="3">
    <location>
        <begin position="4"/>
        <end position="148"/>
    </location>
</feature>
<keyword evidence="1" id="KW-0547">Nucleotide-binding</keyword>
<reference evidence="5" key="2">
    <citation type="submission" date="2022-10" db="EMBL/GenBank/DDBJ databases">
        <authorList>
            <person name="Aronson H.S."/>
        </authorList>
    </citation>
    <scope>NUCLEOTIDE SEQUENCE</scope>
    <source>
        <strain evidence="5">RS19-109</strain>
    </source>
</reference>
<dbReference type="Gene3D" id="3.40.50.620">
    <property type="entry name" value="HUPs"/>
    <property type="match status" value="1"/>
</dbReference>
<gene>
    <name evidence="5" type="ORF">OLX77_10010</name>
</gene>
<dbReference type="InterPro" id="IPR020536">
    <property type="entry name" value="ThiI_AANH"/>
</dbReference>
<dbReference type="InterPro" id="IPR059101">
    <property type="entry name" value="NFACT-R_2"/>
</dbReference>
<dbReference type="PANTHER" id="PTHR11933">
    <property type="entry name" value="TRNA 5-METHYLAMINOMETHYL-2-THIOURIDYLATE -METHYLTRANSFERASE"/>
    <property type="match status" value="1"/>
</dbReference>
<dbReference type="Proteomes" id="UP001154240">
    <property type="component" value="Unassembled WGS sequence"/>
</dbReference>